<dbReference type="InterPro" id="IPR036097">
    <property type="entry name" value="HisK_dim/P_sf"/>
</dbReference>
<organism evidence="7 8">
    <name type="scientific">Halovenus carboxidivorans</name>
    <dbReference type="NCBI Taxonomy" id="2692199"/>
    <lineage>
        <taxon>Archaea</taxon>
        <taxon>Methanobacteriati</taxon>
        <taxon>Methanobacteriota</taxon>
        <taxon>Stenosarchaea group</taxon>
        <taxon>Halobacteria</taxon>
        <taxon>Halobacteriales</taxon>
        <taxon>Haloarculaceae</taxon>
        <taxon>Halovenus</taxon>
    </lineage>
</organism>
<dbReference type="InterPro" id="IPR003661">
    <property type="entry name" value="HisK_dim/P_dom"/>
</dbReference>
<gene>
    <name evidence="7" type="ORF">GRX03_04800</name>
</gene>
<dbReference type="OrthoDB" id="8127at2157"/>
<evidence type="ECO:0000256" key="4">
    <source>
        <dbReference type="ARBA" id="ARBA00022777"/>
    </source>
</evidence>
<comment type="catalytic activity">
    <reaction evidence="1">
        <text>ATP + protein L-histidine = ADP + protein N-phospho-L-histidine.</text>
        <dbReference type="EC" id="2.7.13.3"/>
    </reaction>
</comment>
<accession>A0A6B0T173</accession>
<dbReference type="PANTHER" id="PTHR43711">
    <property type="entry name" value="TWO-COMPONENT HISTIDINE KINASE"/>
    <property type="match status" value="1"/>
</dbReference>
<dbReference type="Gene3D" id="3.30.565.10">
    <property type="entry name" value="Histidine kinase-like ATPase, C-terminal domain"/>
    <property type="match status" value="1"/>
</dbReference>
<evidence type="ECO:0000256" key="5">
    <source>
        <dbReference type="ARBA" id="ARBA00023012"/>
    </source>
</evidence>
<evidence type="ECO:0000256" key="1">
    <source>
        <dbReference type="ARBA" id="ARBA00000085"/>
    </source>
</evidence>
<dbReference type="InterPro" id="IPR005467">
    <property type="entry name" value="His_kinase_dom"/>
</dbReference>
<evidence type="ECO:0000313" key="8">
    <source>
        <dbReference type="Proteomes" id="UP000466535"/>
    </source>
</evidence>
<keyword evidence="3" id="KW-0808">Transferase</keyword>
<dbReference type="CDD" id="cd00075">
    <property type="entry name" value="HATPase"/>
    <property type="match status" value="1"/>
</dbReference>
<dbReference type="SUPFAM" id="SSF55874">
    <property type="entry name" value="ATPase domain of HSP90 chaperone/DNA topoisomerase II/histidine kinase"/>
    <property type="match status" value="1"/>
</dbReference>
<sequence length="376" mass="40655">MGTADESGGRRPEAWLLDTLTAVSRAVTEADDRASLGHTVPDALTDPPENRAAWIGRTGRTDGTVRIHAGSPAVPETITGLTDSTTESALASGAVQILPAEDSPEYNRLRGAGEIAGAASVVAIPLPAFDGTAVLHLYTDGDISHGETAETFERISDLLATGFECRTAERELDRERERLEDLRSLVSHDLGNPINVAAGRLDLVRMDCESEHIEHVESALEQIEGLADEGVLFVKAGRELDERSELDLEVLARECWDLLDDPAASLEVEPMTVYAEPERLRMLLNQLLENAVVHTEGERTVTVGPLPDGEGFYVEDDGAGIPEDEREYVFGRGYTTVSEREGNGLALVEEAAGALDWEVSLGESAGTRVEIRTETW</sequence>
<evidence type="ECO:0000259" key="6">
    <source>
        <dbReference type="PROSITE" id="PS50109"/>
    </source>
</evidence>
<dbReference type="PROSITE" id="PS50109">
    <property type="entry name" value="HIS_KIN"/>
    <property type="match status" value="1"/>
</dbReference>
<dbReference type="RefSeq" id="WP_159763010.1">
    <property type="nucleotide sequence ID" value="NZ_WUUT01000001.1"/>
</dbReference>
<evidence type="ECO:0000256" key="2">
    <source>
        <dbReference type="ARBA" id="ARBA00012438"/>
    </source>
</evidence>
<dbReference type="AlphaFoldDB" id="A0A6B0T173"/>
<dbReference type="SUPFAM" id="SSF47384">
    <property type="entry name" value="Homodimeric domain of signal transducing histidine kinase"/>
    <property type="match status" value="1"/>
</dbReference>
<proteinExistence type="predicted"/>
<keyword evidence="4" id="KW-0418">Kinase</keyword>
<reference evidence="7 8" key="1">
    <citation type="submission" date="2019-12" db="EMBL/GenBank/DDBJ databases">
        <title>Isolation and characterization of three novel carbon monoxide-oxidizing members of Halobacteria from salione crusts and soils.</title>
        <authorList>
            <person name="Myers M.R."/>
            <person name="King G.M."/>
        </authorList>
    </citation>
    <scope>NUCLEOTIDE SEQUENCE [LARGE SCALE GENOMIC DNA]</scope>
    <source>
        <strain evidence="7 8">WSH3</strain>
    </source>
</reference>
<name>A0A6B0T173_9EURY</name>
<feature type="domain" description="Histidine kinase" evidence="6">
    <location>
        <begin position="185"/>
        <end position="376"/>
    </location>
</feature>
<keyword evidence="5" id="KW-0902">Two-component regulatory system</keyword>
<dbReference type="InterPro" id="IPR050736">
    <property type="entry name" value="Sensor_HK_Regulatory"/>
</dbReference>
<dbReference type="SMART" id="SM00387">
    <property type="entry name" value="HATPase_c"/>
    <property type="match status" value="1"/>
</dbReference>
<evidence type="ECO:0000313" key="7">
    <source>
        <dbReference type="EMBL" id="MXR50927.1"/>
    </source>
</evidence>
<dbReference type="InterPro" id="IPR003594">
    <property type="entry name" value="HATPase_dom"/>
</dbReference>
<dbReference type="GO" id="GO:0000155">
    <property type="term" value="F:phosphorelay sensor kinase activity"/>
    <property type="evidence" value="ECO:0007669"/>
    <property type="project" value="InterPro"/>
</dbReference>
<dbReference type="InterPro" id="IPR036890">
    <property type="entry name" value="HATPase_C_sf"/>
</dbReference>
<keyword evidence="8" id="KW-1185">Reference proteome</keyword>
<comment type="caution">
    <text evidence="7">The sequence shown here is derived from an EMBL/GenBank/DDBJ whole genome shotgun (WGS) entry which is preliminary data.</text>
</comment>
<dbReference type="PANTHER" id="PTHR43711:SF1">
    <property type="entry name" value="HISTIDINE KINASE 1"/>
    <property type="match status" value="1"/>
</dbReference>
<dbReference type="Pfam" id="PF02518">
    <property type="entry name" value="HATPase_c"/>
    <property type="match status" value="1"/>
</dbReference>
<dbReference type="Proteomes" id="UP000466535">
    <property type="component" value="Unassembled WGS sequence"/>
</dbReference>
<dbReference type="EMBL" id="WUUT01000001">
    <property type="protein sequence ID" value="MXR50927.1"/>
    <property type="molecule type" value="Genomic_DNA"/>
</dbReference>
<dbReference type="EC" id="2.7.13.3" evidence="2"/>
<dbReference type="CDD" id="cd00082">
    <property type="entry name" value="HisKA"/>
    <property type="match status" value="1"/>
</dbReference>
<protein>
    <recommendedName>
        <fullName evidence="2">histidine kinase</fullName>
        <ecNumber evidence="2">2.7.13.3</ecNumber>
    </recommendedName>
</protein>
<evidence type="ECO:0000256" key="3">
    <source>
        <dbReference type="ARBA" id="ARBA00022679"/>
    </source>
</evidence>